<feature type="transmembrane region" description="Helical" evidence="7">
    <location>
        <begin position="211"/>
        <end position="234"/>
    </location>
</feature>
<evidence type="ECO:0000256" key="4">
    <source>
        <dbReference type="ARBA" id="ARBA00023136"/>
    </source>
</evidence>
<keyword evidence="4 7" id="KW-0472">Membrane</keyword>
<dbReference type="EMBL" id="EQ962655">
    <property type="protein sequence ID" value="EED18068.1"/>
    <property type="molecule type" value="Genomic_DNA"/>
</dbReference>
<protein>
    <submittedName>
        <fullName evidence="9">Integral membrane protein, putative</fullName>
    </submittedName>
</protein>
<accession>B8M9R6</accession>
<evidence type="ECO:0000256" key="5">
    <source>
        <dbReference type="ARBA" id="ARBA00038359"/>
    </source>
</evidence>
<name>B8M9R6_TALSN</name>
<evidence type="ECO:0000256" key="1">
    <source>
        <dbReference type="ARBA" id="ARBA00004141"/>
    </source>
</evidence>
<dbReference type="OrthoDB" id="444631at2759"/>
<feature type="region of interest" description="Disordered" evidence="6">
    <location>
        <begin position="322"/>
        <end position="378"/>
    </location>
</feature>
<evidence type="ECO:0000313" key="9">
    <source>
        <dbReference type="EMBL" id="EED18068.1"/>
    </source>
</evidence>
<dbReference type="PANTHER" id="PTHR33048:SF132">
    <property type="entry name" value="MEMBRANE PROTEIN, PUTATIVE (AFU_ORTHOLOGUE AFUA_6G07820)-RELATED"/>
    <property type="match status" value="1"/>
</dbReference>
<dbReference type="AlphaFoldDB" id="B8M9R6"/>
<gene>
    <name evidence="9" type="ORF">TSTA_118370</name>
</gene>
<evidence type="ECO:0000256" key="3">
    <source>
        <dbReference type="ARBA" id="ARBA00022989"/>
    </source>
</evidence>
<feature type="transmembrane region" description="Helical" evidence="7">
    <location>
        <begin position="20"/>
        <end position="39"/>
    </location>
</feature>
<dbReference type="RefSeq" id="XP_002482060.1">
    <property type="nucleotide sequence ID" value="XM_002482015.1"/>
</dbReference>
<dbReference type="Pfam" id="PF20684">
    <property type="entry name" value="Fung_rhodopsin"/>
    <property type="match status" value="1"/>
</dbReference>
<evidence type="ECO:0000256" key="2">
    <source>
        <dbReference type="ARBA" id="ARBA00022692"/>
    </source>
</evidence>
<evidence type="ECO:0000256" key="6">
    <source>
        <dbReference type="SAM" id="MobiDB-lite"/>
    </source>
</evidence>
<dbReference type="GO" id="GO:0016020">
    <property type="term" value="C:membrane"/>
    <property type="evidence" value="ECO:0007669"/>
    <property type="project" value="UniProtKB-SubCell"/>
</dbReference>
<evidence type="ECO:0000259" key="8">
    <source>
        <dbReference type="Pfam" id="PF20684"/>
    </source>
</evidence>
<feature type="domain" description="Rhodopsin" evidence="8">
    <location>
        <begin position="35"/>
        <end position="271"/>
    </location>
</feature>
<dbReference type="VEuPathDB" id="FungiDB:TSTA_118370"/>
<dbReference type="InterPro" id="IPR049326">
    <property type="entry name" value="Rhodopsin_dom_fungi"/>
</dbReference>
<dbReference type="InterPro" id="IPR052337">
    <property type="entry name" value="SAT4-like"/>
</dbReference>
<comment type="similarity">
    <text evidence="5">Belongs to the SAT4 family.</text>
</comment>
<feature type="transmembrane region" description="Helical" evidence="7">
    <location>
        <begin position="246"/>
        <end position="266"/>
    </location>
</feature>
<dbReference type="InParanoid" id="B8M9R6"/>
<feature type="transmembrane region" description="Helical" evidence="7">
    <location>
        <begin position="179"/>
        <end position="199"/>
    </location>
</feature>
<proteinExistence type="inferred from homology"/>
<dbReference type="STRING" id="441959.B8M9R6"/>
<reference evidence="10" key="1">
    <citation type="journal article" date="2015" name="Genome Announc.">
        <title>Genome sequence of the AIDS-associated pathogen Penicillium marneffei (ATCC18224) and its near taxonomic relative Talaromyces stipitatus (ATCC10500).</title>
        <authorList>
            <person name="Nierman W.C."/>
            <person name="Fedorova-Abrams N.D."/>
            <person name="Andrianopoulos A."/>
        </authorList>
    </citation>
    <scope>NUCLEOTIDE SEQUENCE [LARGE SCALE GENOMIC DNA]</scope>
    <source>
        <strain evidence="10">ATCC 10500 / CBS 375.48 / QM 6759 / NRRL 1006</strain>
    </source>
</reference>
<organism evidence="9 10">
    <name type="scientific">Talaromyces stipitatus (strain ATCC 10500 / CBS 375.48 / QM 6759 / NRRL 1006)</name>
    <name type="common">Penicillium stipitatum</name>
    <dbReference type="NCBI Taxonomy" id="441959"/>
    <lineage>
        <taxon>Eukaryota</taxon>
        <taxon>Fungi</taxon>
        <taxon>Dikarya</taxon>
        <taxon>Ascomycota</taxon>
        <taxon>Pezizomycotina</taxon>
        <taxon>Eurotiomycetes</taxon>
        <taxon>Eurotiomycetidae</taxon>
        <taxon>Eurotiales</taxon>
        <taxon>Trichocomaceae</taxon>
        <taxon>Talaromyces</taxon>
        <taxon>Talaromyces sect. Talaromyces</taxon>
    </lineage>
</organism>
<keyword evidence="10" id="KW-1185">Reference proteome</keyword>
<evidence type="ECO:0000313" key="10">
    <source>
        <dbReference type="Proteomes" id="UP000001745"/>
    </source>
</evidence>
<dbReference type="Proteomes" id="UP000001745">
    <property type="component" value="Unassembled WGS sequence"/>
</dbReference>
<sequence length="378" mass="41417">MSTPDTQVLSMGHESTHSIIAGLVLMGVATLLVAVRFYTRRHIIKAVQWSDWTVLVALMLSMAFVGIFITAVLYGMGLQEAEITTTDFNRQKKLFWVSVPFYNAAMVTAKASIIIQYFHVFPTKQMRIVCWMVSTILTIYGVWSVLSAFLNCIPVASFWDSSTEGHCLDYKGLWYSNTALNIVTDVVILIIPVPALAALDLSLRQKVGLCCVFAVGGFVCITSVFRLLSVIALVSSNGRSYDCLAVMMWSAIECNTGIICACLPTLRPAIVRLWPALSGLLVSRRQRSSSDSITSFYGGSENSAALFGRDVHITTRGVESNRGSVVKAKSGTDSDRGSGMQQAPNVRMVPMPGNGFAQDLARKGSFFEQQQQRPSSYV</sequence>
<keyword evidence="3 7" id="KW-1133">Transmembrane helix</keyword>
<dbReference type="PANTHER" id="PTHR33048">
    <property type="entry name" value="PTH11-LIKE INTEGRAL MEMBRANE PROTEIN (AFU_ORTHOLOGUE AFUA_5G11245)"/>
    <property type="match status" value="1"/>
</dbReference>
<dbReference type="HOGENOM" id="CLU_028200_0_4_1"/>
<feature type="transmembrane region" description="Helical" evidence="7">
    <location>
        <begin position="130"/>
        <end position="159"/>
    </location>
</feature>
<feature type="transmembrane region" description="Helical" evidence="7">
    <location>
        <begin position="94"/>
        <end position="118"/>
    </location>
</feature>
<feature type="compositionally biased region" description="Polar residues" evidence="6">
    <location>
        <begin position="367"/>
        <end position="378"/>
    </location>
</feature>
<comment type="subcellular location">
    <subcellularLocation>
        <location evidence="1">Membrane</location>
        <topology evidence="1">Multi-pass membrane protein</topology>
    </subcellularLocation>
</comment>
<dbReference type="OMA" id="DLEYAHC"/>
<dbReference type="eggNOG" id="ENOG502S025">
    <property type="taxonomic scope" value="Eukaryota"/>
</dbReference>
<evidence type="ECO:0000256" key="7">
    <source>
        <dbReference type="SAM" id="Phobius"/>
    </source>
</evidence>
<keyword evidence="2 7" id="KW-0812">Transmembrane</keyword>
<dbReference type="GeneID" id="8099761"/>
<dbReference type="PhylomeDB" id="B8M9R6"/>
<feature type="transmembrane region" description="Helical" evidence="7">
    <location>
        <begin position="51"/>
        <end position="74"/>
    </location>
</feature>